<dbReference type="SUPFAM" id="SSF52833">
    <property type="entry name" value="Thioredoxin-like"/>
    <property type="match status" value="1"/>
</dbReference>
<evidence type="ECO:0000256" key="1">
    <source>
        <dbReference type="ARBA" id="ARBA00005791"/>
    </source>
</evidence>
<protein>
    <submittedName>
        <fullName evidence="3">Thioredoxin domain-containing protein</fullName>
    </submittedName>
</protein>
<dbReference type="InterPro" id="IPR012336">
    <property type="entry name" value="Thioredoxin-like_fold"/>
</dbReference>
<evidence type="ECO:0000259" key="2">
    <source>
        <dbReference type="Pfam" id="PF13462"/>
    </source>
</evidence>
<comment type="similarity">
    <text evidence="1">Belongs to the thioredoxin family. DsbA subfamily.</text>
</comment>
<comment type="caution">
    <text evidence="3">The sequence shown here is derived from an EMBL/GenBank/DDBJ whole genome shotgun (WGS) entry which is preliminary data.</text>
</comment>
<dbReference type="PROSITE" id="PS51257">
    <property type="entry name" value="PROKAR_LIPOPROTEIN"/>
    <property type="match status" value="1"/>
</dbReference>
<dbReference type="AlphaFoldDB" id="A0AAP2FLJ9"/>
<reference evidence="3 4" key="1">
    <citation type="submission" date="2021-03" db="EMBL/GenBank/DDBJ databases">
        <authorList>
            <person name="Stanton E."/>
        </authorList>
    </citation>
    <scope>NUCLEOTIDE SEQUENCE [LARGE SCALE GENOMIC DNA]</scope>
    <source>
        <strain evidence="3 4">2020EL-00037</strain>
    </source>
</reference>
<dbReference type="Pfam" id="PF13462">
    <property type="entry name" value="Thioredoxin_4"/>
    <property type="match status" value="1"/>
</dbReference>
<gene>
    <name evidence="3" type="ORF">J7S78_13650</name>
</gene>
<organism evidence="3 4">
    <name type="scientific">Klebsiella oxytoca</name>
    <dbReference type="NCBI Taxonomy" id="571"/>
    <lineage>
        <taxon>Bacteria</taxon>
        <taxon>Pseudomonadati</taxon>
        <taxon>Pseudomonadota</taxon>
        <taxon>Gammaproteobacteria</taxon>
        <taxon>Enterobacterales</taxon>
        <taxon>Enterobacteriaceae</taxon>
        <taxon>Klebsiella/Raoultella group</taxon>
        <taxon>Klebsiella</taxon>
    </lineage>
</organism>
<accession>A0AAP2FLJ9</accession>
<dbReference type="Gene3D" id="3.40.30.10">
    <property type="entry name" value="Glutaredoxin"/>
    <property type="match status" value="1"/>
</dbReference>
<dbReference type="Proteomes" id="UP000673434">
    <property type="component" value="Unassembled WGS sequence"/>
</dbReference>
<dbReference type="InterPro" id="IPR036249">
    <property type="entry name" value="Thioredoxin-like_sf"/>
</dbReference>
<evidence type="ECO:0000313" key="3">
    <source>
        <dbReference type="EMBL" id="MBQ0600837.1"/>
    </source>
</evidence>
<dbReference type="PANTHER" id="PTHR13887:SF56">
    <property type="entry name" value="THIOREDOXIN-LIKE REDUCTASE RV2466C"/>
    <property type="match status" value="1"/>
</dbReference>
<sequence>MSEMKKVSVLGPLVIGCLVLLAAGGSVYTAVKAHDIDKSLDDVKGIGIEISNSLKSIQAQQDYQTSLLKKSSGGGANLQESVAAALGKIESDKLAQQQADLYKNWNASGESKDGHHLYGNPTARFTLVNYSDLECPFCKRFHETPKYLVDSAKNGMVNWEWRHYPLSFHEPMASKAAVTAECVAQQKGSKSFWAFTEYWFTHTAGNGQGFASSDEVPALFGLDKSKFEACLTDPAIIKKIKDDMQAGNTAGVTGTPATVIIDNQTGQMETVVGAQPFAKFVQVIEGMAHPEKTKAAPPVETEPPAKK</sequence>
<proteinExistence type="inferred from homology"/>
<evidence type="ECO:0000313" key="4">
    <source>
        <dbReference type="Proteomes" id="UP000673434"/>
    </source>
</evidence>
<dbReference type="PANTHER" id="PTHR13887">
    <property type="entry name" value="GLUTATHIONE S-TRANSFERASE KAPPA"/>
    <property type="match status" value="1"/>
</dbReference>
<keyword evidence="4" id="KW-1185">Reference proteome</keyword>
<feature type="domain" description="Thioredoxin-like fold" evidence="2">
    <location>
        <begin position="113"/>
        <end position="264"/>
    </location>
</feature>
<name>A0AAP2FLJ9_KLEOX</name>
<dbReference type="RefSeq" id="WP_210846243.1">
    <property type="nucleotide sequence ID" value="NZ_JAGKON010000013.1"/>
</dbReference>
<dbReference type="EMBL" id="JAGKON010000013">
    <property type="protein sequence ID" value="MBQ0600837.1"/>
    <property type="molecule type" value="Genomic_DNA"/>
</dbReference>